<name>A0ACC6RY48_9BURK</name>
<keyword evidence="2" id="KW-1185">Reference proteome</keyword>
<comment type="caution">
    <text evidence="1">The sequence shown here is derived from an EMBL/GenBank/DDBJ whole genome shotgun (WGS) entry which is preliminary data.</text>
</comment>
<organism evidence="1 2">
    <name type="scientific">Paraburkholderia unamae</name>
    <dbReference type="NCBI Taxonomy" id="219649"/>
    <lineage>
        <taxon>Bacteria</taxon>
        <taxon>Pseudomonadati</taxon>
        <taxon>Pseudomonadota</taxon>
        <taxon>Betaproteobacteria</taxon>
        <taxon>Burkholderiales</taxon>
        <taxon>Burkholderiaceae</taxon>
        <taxon>Paraburkholderia</taxon>
    </lineage>
</organism>
<evidence type="ECO:0000313" key="1">
    <source>
        <dbReference type="EMBL" id="MEM5406422.1"/>
    </source>
</evidence>
<gene>
    <name evidence="1" type="ORF">VSR83_41790</name>
</gene>
<accession>A0ACC6RY48</accession>
<reference evidence="1" key="1">
    <citation type="submission" date="2024-01" db="EMBL/GenBank/DDBJ databases">
        <title>The diversity of rhizobia nodulating Mimosa spp. in eleven states of Brazil covering several biomes is determined by host plant, location, and edaphic factors.</title>
        <authorList>
            <person name="Rouws L."/>
            <person name="Barauna A."/>
            <person name="Beukes C."/>
            <person name="De Faria S.M."/>
            <person name="Gross E."/>
            <person name="Dos Reis Junior F.B."/>
            <person name="Simon M."/>
            <person name="Maluk M."/>
            <person name="Odee D.W."/>
            <person name="Kenicer G."/>
            <person name="Young J.P.W."/>
            <person name="Reis V.M."/>
            <person name="Zilli J."/>
            <person name="James E.K."/>
        </authorList>
    </citation>
    <scope>NUCLEOTIDE SEQUENCE</scope>
    <source>
        <strain evidence="1">JPY452</strain>
    </source>
</reference>
<sequence>IKAGLVEERVIKRGYQGVSAGVNIRVAKGVSFRVGQQKGRMVSETGIVEVDSGSFVVTNQRVMFVGCKKSFSYPYNQLIGYQVFTNGIDISSSKGVTRNLSFKHAYDSNTLELILMHVTNG</sequence>
<proteinExistence type="predicted"/>
<feature type="non-terminal residue" evidence="1">
    <location>
        <position position="1"/>
    </location>
</feature>
<dbReference type="Proteomes" id="UP001392318">
    <property type="component" value="Unassembled WGS sequence"/>
</dbReference>
<protein>
    <submittedName>
        <fullName evidence="1">Uncharacterized protein</fullName>
    </submittedName>
</protein>
<dbReference type="EMBL" id="JAYMRU010000129">
    <property type="protein sequence ID" value="MEM5406422.1"/>
    <property type="molecule type" value="Genomic_DNA"/>
</dbReference>
<evidence type="ECO:0000313" key="2">
    <source>
        <dbReference type="Proteomes" id="UP001392318"/>
    </source>
</evidence>